<protein>
    <submittedName>
        <fullName evidence="3">Polyisoprenoid-binding protein YceI</fullName>
    </submittedName>
</protein>
<feature type="domain" description="Lipid/polyisoprenoid-binding YceI-like" evidence="2">
    <location>
        <begin position="36"/>
        <end position="210"/>
    </location>
</feature>
<dbReference type="PANTHER" id="PTHR34406">
    <property type="entry name" value="PROTEIN YCEI"/>
    <property type="match status" value="1"/>
</dbReference>
<accession>A0A1G9BT13</accession>
<dbReference type="Gene3D" id="2.40.128.110">
    <property type="entry name" value="Lipid/polyisoprenoid-binding, YceI-like"/>
    <property type="match status" value="1"/>
</dbReference>
<dbReference type="RefSeq" id="WP_089680574.1">
    <property type="nucleotide sequence ID" value="NZ_FNFO01000002.1"/>
</dbReference>
<dbReference type="SUPFAM" id="SSF101874">
    <property type="entry name" value="YceI-like"/>
    <property type="match status" value="1"/>
</dbReference>
<gene>
    <name evidence="3" type="ORF">SAMN05421823_102703</name>
</gene>
<organism evidence="3 4">
    <name type="scientific">Catalinimonas alkaloidigena</name>
    <dbReference type="NCBI Taxonomy" id="1075417"/>
    <lineage>
        <taxon>Bacteria</taxon>
        <taxon>Pseudomonadati</taxon>
        <taxon>Bacteroidota</taxon>
        <taxon>Cytophagia</taxon>
        <taxon>Cytophagales</taxon>
        <taxon>Catalimonadaceae</taxon>
        <taxon>Catalinimonas</taxon>
    </lineage>
</organism>
<dbReference type="PANTHER" id="PTHR34406:SF1">
    <property type="entry name" value="PROTEIN YCEI"/>
    <property type="match status" value="1"/>
</dbReference>
<evidence type="ECO:0000313" key="4">
    <source>
        <dbReference type="Proteomes" id="UP000198510"/>
    </source>
</evidence>
<keyword evidence="1" id="KW-0732">Signal</keyword>
<feature type="chain" id="PRO_5011632515" evidence="1">
    <location>
        <begin position="22"/>
        <end position="213"/>
    </location>
</feature>
<dbReference type="InterPro" id="IPR007372">
    <property type="entry name" value="Lipid/polyisoprenoid-bd_YceI"/>
</dbReference>
<dbReference type="OrthoDB" id="951410at2"/>
<evidence type="ECO:0000313" key="3">
    <source>
        <dbReference type="EMBL" id="SDK42599.1"/>
    </source>
</evidence>
<keyword evidence="4" id="KW-1185">Reference proteome</keyword>
<dbReference type="InterPro" id="IPR036761">
    <property type="entry name" value="TTHA0802/YceI-like_sf"/>
</dbReference>
<evidence type="ECO:0000259" key="2">
    <source>
        <dbReference type="SMART" id="SM00867"/>
    </source>
</evidence>
<dbReference type="Pfam" id="PF04264">
    <property type="entry name" value="YceI"/>
    <property type="match status" value="1"/>
</dbReference>
<dbReference type="SMART" id="SM00867">
    <property type="entry name" value="YceI"/>
    <property type="match status" value="1"/>
</dbReference>
<evidence type="ECO:0000256" key="1">
    <source>
        <dbReference type="SAM" id="SignalP"/>
    </source>
</evidence>
<reference evidence="3 4" key="1">
    <citation type="submission" date="2016-10" db="EMBL/GenBank/DDBJ databases">
        <authorList>
            <person name="de Groot N.N."/>
        </authorList>
    </citation>
    <scope>NUCLEOTIDE SEQUENCE [LARGE SCALE GENOMIC DNA]</scope>
    <source>
        <strain evidence="3 4">DSM 25186</strain>
    </source>
</reference>
<proteinExistence type="predicted"/>
<dbReference type="AlphaFoldDB" id="A0A1G9BT13"/>
<dbReference type="EMBL" id="FNFO01000002">
    <property type="protein sequence ID" value="SDK42599.1"/>
    <property type="molecule type" value="Genomic_DNA"/>
</dbReference>
<sequence length="213" mass="22770">MKTLSLSFALLLAAFSTRFNNTTPALRPSAPVAATTFVVDTDQSELVWTATKVGGEHTGTVKLSQGQLTADGKALTGGSFTIDMTTITDTDITNADFNARLTNHLKSDDFFSVERHPTATFVMTKATPLAQAKSGQPNYTIAGDLTIKGITKPISFPATVTVSGSGVNATARFELNRLNWDLQYRSSLLGTAADKIIHDDFTIALTLVAQPQQ</sequence>
<name>A0A1G9BT13_9BACT</name>
<feature type="signal peptide" evidence="1">
    <location>
        <begin position="1"/>
        <end position="21"/>
    </location>
</feature>
<dbReference type="STRING" id="1075417.SAMN05421823_102703"/>
<dbReference type="Proteomes" id="UP000198510">
    <property type="component" value="Unassembled WGS sequence"/>
</dbReference>